<reference evidence="1 2" key="1">
    <citation type="submission" date="2019-03" db="EMBL/GenBank/DDBJ databases">
        <authorList>
            <person name="Nijsse B."/>
        </authorList>
    </citation>
    <scope>NUCLEOTIDE SEQUENCE [LARGE SCALE GENOMIC DNA]</scope>
    <source>
        <strain evidence="1">Desulfoluna butyratoxydans MSL71</strain>
    </source>
</reference>
<dbReference type="PANTHER" id="PTHR38778">
    <property type="entry name" value="CYTOPLASMIC PROTEIN-RELATED"/>
    <property type="match status" value="1"/>
</dbReference>
<dbReference type="Proteomes" id="UP000507962">
    <property type="component" value="Unassembled WGS sequence"/>
</dbReference>
<keyword evidence="2" id="KW-1185">Reference proteome</keyword>
<dbReference type="Pfam" id="PF04320">
    <property type="entry name" value="YggL_50S_bp"/>
    <property type="match status" value="1"/>
</dbReference>
<evidence type="ECO:0000313" key="1">
    <source>
        <dbReference type="EMBL" id="VFQ44253.1"/>
    </source>
</evidence>
<dbReference type="AlphaFoldDB" id="A0A4U8YSJ0"/>
<evidence type="ECO:0000313" key="2">
    <source>
        <dbReference type="Proteomes" id="UP000507962"/>
    </source>
</evidence>
<sequence>MKKRLRKKLHVGEFQEFGFNLTIKFTDQNTNEALDAFVESFLDEVIDPNGLDFGGGGDRFDFAGFVVLATRGSVTDEHRALANAWLEKRDEVVSFEVGELVDAWYP</sequence>
<proteinExistence type="predicted"/>
<dbReference type="InterPro" id="IPR007416">
    <property type="entry name" value="YggL_50S_bp"/>
</dbReference>
<dbReference type="PANTHER" id="PTHR38778:SF1">
    <property type="entry name" value="CYTOPLASMIC PROTEIN"/>
    <property type="match status" value="1"/>
</dbReference>
<dbReference type="EMBL" id="CAADHO010000003">
    <property type="protein sequence ID" value="VFQ44253.1"/>
    <property type="molecule type" value="Genomic_DNA"/>
</dbReference>
<dbReference type="GO" id="GO:0005829">
    <property type="term" value="C:cytosol"/>
    <property type="evidence" value="ECO:0007669"/>
    <property type="project" value="TreeGrafter"/>
</dbReference>
<protein>
    <recommendedName>
        <fullName evidence="3">DUF469 domain-containing protein</fullName>
    </recommendedName>
</protein>
<organism evidence="1 2">
    <name type="scientific">Desulfoluna butyratoxydans</name>
    <dbReference type="NCBI Taxonomy" id="231438"/>
    <lineage>
        <taxon>Bacteria</taxon>
        <taxon>Pseudomonadati</taxon>
        <taxon>Thermodesulfobacteriota</taxon>
        <taxon>Desulfobacteria</taxon>
        <taxon>Desulfobacterales</taxon>
        <taxon>Desulfolunaceae</taxon>
        <taxon>Desulfoluna</taxon>
    </lineage>
</organism>
<accession>A0A4U8YSJ0</accession>
<gene>
    <name evidence="1" type="ORF">MSL71_18980</name>
</gene>
<evidence type="ECO:0008006" key="3">
    <source>
        <dbReference type="Google" id="ProtNLM"/>
    </source>
</evidence>
<name>A0A4U8YSJ0_9BACT</name>
<dbReference type="RefSeq" id="WP_180139396.1">
    <property type="nucleotide sequence ID" value="NZ_CAADHO010000003.1"/>
</dbReference>